<evidence type="ECO:0000313" key="2">
    <source>
        <dbReference type="EMBL" id="MCW1914576.1"/>
    </source>
</evidence>
<dbReference type="InterPro" id="IPR036188">
    <property type="entry name" value="FAD/NAD-bd_sf"/>
</dbReference>
<feature type="domain" description="FAD-binding" evidence="1">
    <location>
        <begin position="5"/>
        <end position="310"/>
    </location>
</feature>
<dbReference type="RefSeq" id="WP_264514109.1">
    <property type="nucleotide sequence ID" value="NZ_JAPDDR010000006.1"/>
</dbReference>
<reference evidence="2" key="1">
    <citation type="submission" date="2022-10" db="EMBL/GenBank/DDBJ databases">
        <title>Luteolibacter sp. GHJ8, whole genome shotgun sequencing project.</title>
        <authorList>
            <person name="Zhao G."/>
            <person name="Shen L."/>
        </authorList>
    </citation>
    <scope>NUCLEOTIDE SEQUENCE</scope>
    <source>
        <strain evidence="2">GHJ8</strain>
    </source>
</reference>
<evidence type="ECO:0000259" key="1">
    <source>
        <dbReference type="Pfam" id="PF01494"/>
    </source>
</evidence>
<accession>A0ABT3G410</accession>
<protein>
    <submittedName>
        <fullName evidence="2">NAD(P)/FAD-dependent oxidoreductase</fullName>
    </submittedName>
</protein>
<keyword evidence="3" id="KW-1185">Reference proteome</keyword>
<dbReference type="PANTHER" id="PTHR43747:SF1">
    <property type="entry name" value="SLR1998 PROTEIN"/>
    <property type="match status" value="1"/>
</dbReference>
<dbReference type="InterPro" id="IPR050816">
    <property type="entry name" value="Flavin-dep_Halogenase_NPB"/>
</dbReference>
<evidence type="ECO:0000313" key="3">
    <source>
        <dbReference type="Proteomes" id="UP001165653"/>
    </source>
</evidence>
<dbReference type="Gene3D" id="3.50.50.60">
    <property type="entry name" value="FAD/NAD(P)-binding domain"/>
    <property type="match status" value="1"/>
</dbReference>
<name>A0ABT3G410_9BACT</name>
<comment type="caution">
    <text evidence="2">The sequence shown here is derived from an EMBL/GenBank/DDBJ whole genome shotgun (WGS) entry which is preliminary data.</text>
</comment>
<dbReference type="SUPFAM" id="SSF51905">
    <property type="entry name" value="FAD/NAD(P)-binding domain"/>
    <property type="match status" value="1"/>
</dbReference>
<dbReference type="EMBL" id="JAPDDR010000006">
    <property type="protein sequence ID" value="MCW1914576.1"/>
    <property type="molecule type" value="Genomic_DNA"/>
</dbReference>
<dbReference type="PANTHER" id="PTHR43747">
    <property type="entry name" value="FAD-BINDING PROTEIN"/>
    <property type="match status" value="1"/>
</dbReference>
<dbReference type="Pfam" id="PF01494">
    <property type="entry name" value="FAD_binding_3"/>
    <property type="match status" value="1"/>
</dbReference>
<gene>
    <name evidence="2" type="ORF">OJ996_13385</name>
</gene>
<sequence>MNGEIEIAIVGSGPAGCTLAALLAQRGIRTVVFDDDRRPELLVGESLLPRVVNLMRRLGIEDRVSAFSQYKPGVGFIARDGSRLDFFFPQKAIKGMPNYAYNIPRPEYDKLLRTRAEELGVFFVKGRAELEKGTEGREIQLTAACLASVPELKGVHPKLLVDSTGRARTFAKVIGVGSQRGKRNDVAYFAHFEGFDVEAMREGQVVITTLSRGWSWRIPLPGRLSVGVVVDKSAAKEHGETPEERLESIIDNEAFLKNAGKGRRRVTPVMTYTNYQLISDRGHGPGWVAAGDAFGFVDPMLSPGLFMAMHSADLIDHHVFSGGTTALLSQPARLAKAFDRVFDELLDWHEAWSELIEYFYDGRMYALHAAGEQLSQRYGESALPRLMERHLTKQITRLLSGVSTRSRYGRNLLRFSLKHLVWDVDPAENFEIKA</sequence>
<organism evidence="2 3">
    <name type="scientific">Luteolibacter rhizosphaerae</name>
    <dbReference type="NCBI Taxonomy" id="2989719"/>
    <lineage>
        <taxon>Bacteria</taxon>
        <taxon>Pseudomonadati</taxon>
        <taxon>Verrucomicrobiota</taxon>
        <taxon>Verrucomicrobiia</taxon>
        <taxon>Verrucomicrobiales</taxon>
        <taxon>Verrucomicrobiaceae</taxon>
        <taxon>Luteolibacter</taxon>
    </lineage>
</organism>
<proteinExistence type="predicted"/>
<dbReference type="InterPro" id="IPR002938">
    <property type="entry name" value="FAD-bd"/>
</dbReference>
<dbReference type="Proteomes" id="UP001165653">
    <property type="component" value="Unassembled WGS sequence"/>
</dbReference>